<evidence type="ECO:0000256" key="2">
    <source>
        <dbReference type="SAM" id="MobiDB-lite"/>
    </source>
</evidence>
<evidence type="ECO:0000313" key="4">
    <source>
        <dbReference type="Proteomes" id="UP000277580"/>
    </source>
</evidence>
<dbReference type="AlphaFoldDB" id="A0A3N4KAF3"/>
<dbReference type="InParanoid" id="A0A3N4KAF3"/>
<dbReference type="OrthoDB" id="10652866at2759"/>
<accession>A0A3N4KAF3</accession>
<keyword evidence="1" id="KW-0175">Coiled coil</keyword>
<gene>
    <name evidence="3" type="ORF">P167DRAFT_549690</name>
</gene>
<reference evidence="3 4" key="1">
    <citation type="journal article" date="2018" name="Nat. Ecol. Evol.">
        <title>Pezizomycetes genomes reveal the molecular basis of ectomycorrhizal truffle lifestyle.</title>
        <authorList>
            <person name="Murat C."/>
            <person name="Payen T."/>
            <person name="Noel B."/>
            <person name="Kuo A."/>
            <person name="Morin E."/>
            <person name="Chen J."/>
            <person name="Kohler A."/>
            <person name="Krizsan K."/>
            <person name="Balestrini R."/>
            <person name="Da Silva C."/>
            <person name="Montanini B."/>
            <person name="Hainaut M."/>
            <person name="Levati E."/>
            <person name="Barry K.W."/>
            <person name="Belfiori B."/>
            <person name="Cichocki N."/>
            <person name="Clum A."/>
            <person name="Dockter R.B."/>
            <person name="Fauchery L."/>
            <person name="Guy J."/>
            <person name="Iotti M."/>
            <person name="Le Tacon F."/>
            <person name="Lindquist E.A."/>
            <person name="Lipzen A."/>
            <person name="Malagnac F."/>
            <person name="Mello A."/>
            <person name="Molinier V."/>
            <person name="Miyauchi S."/>
            <person name="Poulain J."/>
            <person name="Riccioni C."/>
            <person name="Rubini A."/>
            <person name="Sitrit Y."/>
            <person name="Splivallo R."/>
            <person name="Traeger S."/>
            <person name="Wang M."/>
            <person name="Zifcakova L."/>
            <person name="Wipf D."/>
            <person name="Zambonelli A."/>
            <person name="Paolocci F."/>
            <person name="Nowrousian M."/>
            <person name="Ottonello S."/>
            <person name="Baldrian P."/>
            <person name="Spatafora J.W."/>
            <person name="Henrissat B."/>
            <person name="Nagy L.G."/>
            <person name="Aury J.M."/>
            <person name="Wincker P."/>
            <person name="Grigoriev I.V."/>
            <person name="Bonfante P."/>
            <person name="Martin F.M."/>
        </authorList>
    </citation>
    <scope>NUCLEOTIDE SEQUENCE [LARGE SCALE GENOMIC DNA]</scope>
    <source>
        <strain evidence="3 4">CCBAS932</strain>
    </source>
</reference>
<protein>
    <submittedName>
        <fullName evidence="3">Uncharacterized protein</fullName>
    </submittedName>
</protein>
<evidence type="ECO:0000313" key="3">
    <source>
        <dbReference type="EMBL" id="RPB07484.1"/>
    </source>
</evidence>
<organism evidence="3 4">
    <name type="scientific">Morchella conica CCBAS932</name>
    <dbReference type="NCBI Taxonomy" id="1392247"/>
    <lineage>
        <taxon>Eukaryota</taxon>
        <taxon>Fungi</taxon>
        <taxon>Dikarya</taxon>
        <taxon>Ascomycota</taxon>
        <taxon>Pezizomycotina</taxon>
        <taxon>Pezizomycetes</taxon>
        <taxon>Pezizales</taxon>
        <taxon>Morchellaceae</taxon>
        <taxon>Morchella</taxon>
    </lineage>
</organism>
<dbReference type="EMBL" id="ML119181">
    <property type="protein sequence ID" value="RPB07484.1"/>
    <property type="molecule type" value="Genomic_DNA"/>
</dbReference>
<sequence length="277" mass="32786">MEYPNPNSPAARTARLNALREARDQTQDIVIAAREARNQIRLRLERVGYHLGHGRAFHGVITPEMRVMITNAAVQRQRYRQNKAALTRQNEALEKAEENEAYLAAEEKMEEERQRFGREEEMRMRLWKKVTKKSWAQRKEERVAKRIVELEAEIGRKQVKFRERVVRDIAEREAEIAESLERERKKGKRVERGGEEREGIEKEMEEEEKEMEEMMARRMREEAGMMAGDMMEREESLVEKMTRMEEWDAERVAEVAQAGREIKKAKKAAEGKERQED</sequence>
<name>A0A3N4KAF3_9PEZI</name>
<proteinExistence type="predicted"/>
<feature type="coiled-coil region" evidence="1">
    <location>
        <begin position="69"/>
        <end position="122"/>
    </location>
</feature>
<feature type="region of interest" description="Disordered" evidence="2">
    <location>
        <begin position="182"/>
        <end position="214"/>
    </location>
</feature>
<dbReference type="Proteomes" id="UP000277580">
    <property type="component" value="Unassembled WGS sequence"/>
</dbReference>
<dbReference type="STRING" id="1392247.A0A3N4KAF3"/>
<evidence type="ECO:0000256" key="1">
    <source>
        <dbReference type="SAM" id="Coils"/>
    </source>
</evidence>
<feature type="compositionally biased region" description="Basic and acidic residues" evidence="2">
    <location>
        <begin position="182"/>
        <end position="202"/>
    </location>
</feature>
<keyword evidence="4" id="KW-1185">Reference proteome</keyword>